<sequence length="212" mass="23341">MYLIWSSRNNLTHGESGFSPAKTMEVVKETLQTLELPRDKGVPKSARPECKWQRPPDGVVKINSDGAVNVNDNLAATGAVAREGVVFRGATGKTYRGVSDPLTVESLAFRDAVEYARSRGFTNVVFEVDSEDLVRLWQNRANDLSVVKQVLDEISELSLLFTNFSLVHARREANQAAHSCAKYISLQDGSFSWDAEPPAFLVHSLGADCNLV</sequence>
<reference evidence="1" key="1">
    <citation type="submission" date="2021-05" db="EMBL/GenBank/DDBJ databases">
        <authorList>
            <person name="Scholz U."/>
            <person name="Mascher M."/>
            <person name="Fiebig A."/>
        </authorList>
    </citation>
    <scope>NUCLEOTIDE SEQUENCE [LARGE SCALE GENOMIC DNA]</scope>
</reference>
<reference evidence="1" key="2">
    <citation type="submission" date="2025-09" db="UniProtKB">
        <authorList>
            <consortium name="EnsemblPlants"/>
        </authorList>
    </citation>
    <scope>IDENTIFICATION</scope>
</reference>
<evidence type="ECO:0000313" key="2">
    <source>
        <dbReference type="Proteomes" id="UP001732700"/>
    </source>
</evidence>
<organism evidence="1 2">
    <name type="scientific">Avena sativa</name>
    <name type="common">Oat</name>
    <dbReference type="NCBI Taxonomy" id="4498"/>
    <lineage>
        <taxon>Eukaryota</taxon>
        <taxon>Viridiplantae</taxon>
        <taxon>Streptophyta</taxon>
        <taxon>Embryophyta</taxon>
        <taxon>Tracheophyta</taxon>
        <taxon>Spermatophyta</taxon>
        <taxon>Magnoliopsida</taxon>
        <taxon>Liliopsida</taxon>
        <taxon>Poales</taxon>
        <taxon>Poaceae</taxon>
        <taxon>BOP clade</taxon>
        <taxon>Pooideae</taxon>
        <taxon>Poodae</taxon>
        <taxon>Poeae</taxon>
        <taxon>Poeae Chloroplast Group 1 (Aveneae type)</taxon>
        <taxon>Aveninae</taxon>
        <taxon>Avena</taxon>
    </lineage>
</organism>
<proteinExistence type="predicted"/>
<keyword evidence="2" id="KW-1185">Reference proteome</keyword>
<dbReference type="EnsemblPlants" id="AVESA.00010b.r2.2DG0331330.1">
    <property type="protein sequence ID" value="AVESA.00010b.r2.2DG0331330.1.CDS.1"/>
    <property type="gene ID" value="AVESA.00010b.r2.2DG0331330"/>
</dbReference>
<dbReference type="Proteomes" id="UP001732700">
    <property type="component" value="Chromosome 2D"/>
</dbReference>
<protein>
    <submittedName>
        <fullName evidence="1">Uncharacterized protein</fullName>
    </submittedName>
</protein>
<evidence type="ECO:0000313" key="1">
    <source>
        <dbReference type="EnsemblPlants" id="AVESA.00010b.r2.2DG0331330.1.CDS.1"/>
    </source>
</evidence>
<name>A0ACD5UWE1_AVESA</name>
<accession>A0ACD5UWE1</accession>